<dbReference type="PANTHER" id="PTHR20855">
    <property type="entry name" value="ADIPOR/PROGESTIN RECEPTOR-RELATED"/>
    <property type="match status" value="1"/>
</dbReference>
<feature type="transmembrane region" description="Helical" evidence="7">
    <location>
        <begin position="158"/>
        <end position="180"/>
    </location>
</feature>
<evidence type="ECO:0000256" key="3">
    <source>
        <dbReference type="ARBA" id="ARBA00022692"/>
    </source>
</evidence>
<keyword evidence="6" id="KW-0862">Zinc</keyword>
<protein>
    <submittedName>
        <fullName evidence="8">Uncharacterized protein</fullName>
    </submittedName>
</protein>
<dbReference type="PANTHER" id="PTHR20855:SF52">
    <property type="entry name" value="ADIPONECTIN RECEPTOR PROTEIN"/>
    <property type="match status" value="1"/>
</dbReference>
<dbReference type="GO" id="GO:0038023">
    <property type="term" value="F:signaling receptor activity"/>
    <property type="evidence" value="ECO:0007669"/>
    <property type="project" value="TreeGrafter"/>
</dbReference>
<accession>A0A0L0FKV3</accession>
<keyword evidence="3 7" id="KW-0812">Transmembrane</keyword>
<evidence type="ECO:0000256" key="5">
    <source>
        <dbReference type="ARBA" id="ARBA00023136"/>
    </source>
</evidence>
<feature type="binding site" evidence="6">
    <location>
        <position position="361"/>
    </location>
    <ligand>
        <name>Zn(2+)</name>
        <dbReference type="ChEBI" id="CHEBI:29105"/>
    </ligand>
</feature>
<dbReference type="Proteomes" id="UP000054560">
    <property type="component" value="Unassembled WGS sequence"/>
</dbReference>
<keyword evidence="4 7" id="KW-1133">Transmembrane helix</keyword>
<dbReference type="eggNOG" id="KOG0748">
    <property type="taxonomic scope" value="Eukaryota"/>
</dbReference>
<keyword evidence="9" id="KW-1185">Reference proteome</keyword>
<evidence type="ECO:0000256" key="4">
    <source>
        <dbReference type="ARBA" id="ARBA00022989"/>
    </source>
</evidence>
<dbReference type="GO" id="GO:0016020">
    <property type="term" value="C:membrane"/>
    <property type="evidence" value="ECO:0007669"/>
    <property type="project" value="UniProtKB-SubCell"/>
</dbReference>
<dbReference type="EMBL" id="KQ243017">
    <property type="protein sequence ID" value="KNC76638.1"/>
    <property type="molecule type" value="Genomic_DNA"/>
</dbReference>
<feature type="transmembrane region" description="Helical" evidence="7">
    <location>
        <begin position="192"/>
        <end position="214"/>
    </location>
</feature>
<feature type="transmembrane region" description="Helical" evidence="7">
    <location>
        <begin position="226"/>
        <end position="248"/>
    </location>
</feature>
<evidence type="ECO:0000313" key="9">
    <source>
        <dbReference type="Proteomes" id="UP000054560"/>
    </source>
</evidence>
<feature type="transmembrane region" description="Helical" evidence="7">
    <location>
        <begin position="286"/>
        <end position="308"/>
    </location>
</feature>
<dbReference type="GeneID" id="25911373"/>
<name>A0A0L0FKV3_9EUKA</name>
<dbReference type="Pfam" id="PF03006">
    <property type="entry name" value="HlyIII"/>
    <property type="match status" value="1"/>
</dbReference>
<organism evidence="8 9">
    <name type="scientific">Sphaeroforma arctica JP610</name>
    <dbReference type="NCBI Taxonomy" id="667725"/>
    <lineage>
        <taxon>Eukaryota</taxon>
        <taxon>Ichthyosporea</taxon>
        <taxon>Ichthyophonida</taxon>
        <taxon>Sphaeroforma</taxon>
    </lineage>
</organism>
<evidence type="ECO:0000256" key="6">
    <source>
        <dbReference type="PIRSR" id="PIRSR604254-1"/>
    </source>
</evidence>
<feature type="binding site" evidence="6">
    <location>
        <position position="357"/>
    </location>
    <ligand>
        <name>Zn(2+)</name>
        <dbReference type="ChEBI" id="CHEBI:29105"/>
    </ligand>
</feature>
<dbReference type="GO" id="GO:0046872">
    <property type="term" value="F:metal ion binding"/>
    <property type="evidence" value="ECO:0007669"/>
    <property type="project" value="UniProtKB-KW"/>
</dbReference>
<keyword evidence="6" id="KW-0479">Metal-binding</keyword>
<dbReference type="RefSeq" id="XP_014150540.1">
    <property type="nucleotide sequence ID" value="XM_014295065.1"/>
</dbReference>
<comment type="subcellular location">
    <subcellularLocation>
        <location evidence="1">Membrane</location>
        <topology evidence="1">Multi-pass membrane protein</topology>
    </subcellularLocation>
</comment>
<dbReference type="AlphaFoldDB" id="A0A0L0FKV3"/>
<gene>
    <name evidence="8" type="ORF">SARC_10869</name>
</gene>
<dbReference type="STRING" id="667725.A0A0L0FKV3"/>
<sequence length="393" mass="45010">MRNEGLPEISHSCSSQCNIEKSNTTENMYLSNKLDTETRSSSRNRLLSKNDKSKDTCKMCSKSGCNTACTSAVGHEKCYLLADEKIERFHEVAPKWVQNPNVVQRILGVQPWTLTSYYGIQVWEQDNQYIEKYYRLTGPDWGKIWQSLFYLHNQSANVYSHGLAVVGFMLLGWRVCFHWLPQLEATHTDFWVWPAFFVSCCLCFAGSVGYHLTWCHSSETYFLGGCWDWSGIVLIWFGCMHLLVYQAFPCDPYFYVFYTTMLTVNALAFLSLVFKRWFHTAKNRALRVKLVCSLGVSTVLPLMHYVYLHGPAEMVNHLKMHILISEVIVLFVGASLYAHLLPESRFPGVFDLIGSSHNIHHVTSTAAVTMHCYAMWQTQLLNAQRGCPVQSIG</sequence>
<evidence type="ECO:0000256" key="2">
    <source>
        <dbReference type="ARBA" id="ARBA00007018"/>
    </source>
</evidence>
<evidence type="ECO:0000256" key="1">
    <source>
        <dbReference type="ARBA" id="ARBA00004141"/>
    </source>
</evidence>
<proteinExistence type="inferred from homology"/>
<reference evidence="8 9" key="1">
    <citation type="submission" date="2011-02" db="EMBL/GenBank/DDBJ databases">
        <title>The Genome Sequence of Sphaeroforma arctica JP610.</title>
        <authorList>
            <consortium name="The Broad Institute Genome Sequencing Platform"/>
            <person name="Russ C."/>
            <person name="Cuomo C."/>
            <person name="Young S.K."/>
            <person name="Zeng Q."/>
            <person name="Gargeya S."/>
            <person name="Alvarado L."/>
            <person name="Berlin A."/>
            <person name="Chapman S.B."/>
            <person name="Chen Z."/>
            <person name="Freedman E."/>
            <person name="Gellesch M."/>
            <person name="Goldberg J."/>
            <person name="Griggs A."/>
            <person name="Gujja S."/>
            <person name="Heilman E."/>
            <person name="Heiman D."/>
            <person name="Howarth C."/>
            <person name="Mehta T."/>
            <person name="Neiman D."/>
            <person name="Pearson M."/>
            <person name="Roberts A."/>
            <person name="Saif S."/>
            <person name="Shea T."/>
            <person name="Shenoy N."/>
            <person name="Sisk P."/>
            <person name="Stolte C."/>
            <person name="Sykes S."/>
            <person name="White J."/>
            <person name="Yandava C."/>
            <person name="Burger G."/>
            <person name="Gray M.W."/>
            <person name="Holland P.W.H."/>
            <person name="King N."/>
            <person name="Lang F.B.F."/>
            <person name="Roger A.J."/>
            <person name="Ruiz-Trillo I."/>
            <person name="Haas B."/>
            <person name="Nusbaum C."/>
            <person name="Birren B."/>
        </authorList>
    </citation>
    <scope>NUCLEOTIDE SEQUENCE [LARGE SCALE GENOMIC DNA]</scope>
    <source>
        <strain evidence="8 9">JP610</strain>
    </source>
</reference>
<keyword evidence="5 7" id="KW-0472">Membrane</keyword>
<dbReference type="OrthoDB" id="529367at2759"/>
<feature type="transmembrane region" description="Helical" evidence="7">
    <location>
        <begin position="320"/>
        <end position="340"/>
    </location>
</feature>
<feature type="binding site" evidence="6">
    <location>
        <position position="211"/>
    </location>
    <ligand>
        <name>Zn(2+)</name>
        <dbReference type="ChEBI" id="CHEBI:29105"/>
    </ligand>
</feature>
<evidence type="ECO:0000313" key="8">
    <source>
        <dbReference type="EMBL" id="KNC76638.1"/>
    </source>
</evidence>
<comment type="similarity">
    <text evidence="2">Belongs to the ADIPOR family.</text>
</comment>
<evidence type="ECO:0000256" key="7">
    <source>
        <dbReference type="SAM" id="Phobius"/>
    </source>
</evidence>
<dbReference type="InterPro" id="IPR004254">
    <property type="entry name" value="AdipoR/HlyIII-related"/>
</dbReference>
<feature type="transmembrane region" description="Helical" evidence="7">
    <location>
        <begin position="254"/>
        <end position="274"/>
    </location>
</feature>